<keyword evidence="3" id="KW-1185">Reference proteome</keyword>
<comment type="caution">
    <text evidence="2">The sequence shown here is derived from an EMBL/GenBank/DDBJ whole genome shotgun (WGS) entry which is preliminary data.</text>
</comment>
<feature type="compositionally biased region" description="Basic and acidic residues" evidence="1">
    <location>
        <begin position="334"/>
        <end position="344"/>
    </location>
</feature>
<evidence type="ECO:0000256" key="1">
    <source>
        <dbReference type="SAM" id="MobiDB-lite"/>
    </source>
</evidence>
<name>A0ABU6VKP3_9FABA</name>
<accession>A0ABU6VKP3</accession>
<gene>
    <name evidence="2" type="ORF">PIB30_054067</name>
</gene>
<sequence length="344" mass="39287">MARKTKDRNHWTRCNPSEVPKVYIGFSYEKKELVHEMGFRDLVENVSNFNFSNVVMMELVHSFLISTSTIKTNVAKVSINAAKIGYAFRLPATGNICPQKLLKKKAPRDQYDAADHFRKKSLAELRDMKAHLCPNNSTPLSPKTPPMVLNVTDLASMNWARHVYSFLLSGIQEMRRKNLKSVDGCIFALLIIYFHETHFREEYEKAEAQPPWLAYWKEERLQTRIKDEFEDPAGLVNQYRMRVPKTVPSAEKKKTTTTTKKAGPPKKVRKTQIMSSTLAKSLQMEEPKGKNILGKRKGIEEVASSESEHESEPEPELEQDSESESNSGTESDSDLEKMISEDEA</sequence>
<evidence type="ECO:0000313" key="2">
    <source>
        <dbReference type="EMBL" id="MED6172886.1"/>
    </source>
</evidence>
<organism evidence="2 3">
    <name type="scientific">Stylosanthes scabra</name>
    <dbReference type="NCBI Taxonomy" id="79078"/>
    <lineage>
        <taxon>Eukaryota</taxon>
        <taxon>Viridiplantae</taxon>
        <taxon>Streptophyta</taxon>
        <taxon>Embryophyta</taxon>
        <taxon>Tracheophyta</taxon>
        <taxon>Spermatophyta</taxon>
        <taxon>Magnoliopsida</taxon>
        <taxon>eudicotyledons</taxon>
        <taxon>Gunneridae</taxon>
        <taxon>Pentapetalae</taxon>
        <taxon>rosids</taxon>
        <taxon>fabids</taxon>
        <taxon>Fabales</taxon>
        <taxon>Fabaceae</taxon>
        <taxon>Papilionoideae</taxon>
        <taxon>50 kb inversion clade</taxon>
        <taxon>dalbergioids sensu lato</taxon>
        <taxon>Dalbergieae</taxon>
        <taxon>Pterocarpus clade</taxon>
        <taxon>Stylosanthes</taxon>
    </lineage>
</organism>
<proteinExistence type="predicted"/>
<protein>
    <submittedName>
        <fullName evidence="2">Uncharacterized protein</fullName>
    </submittedName>
</protein>
<feature type="region of interest" description="Disordered" evidence="1">
    <location>
        <begin position="245"/>
        <end position="344"/>
    </location>
</feature>
<dbReference type="EMBL" id="JASCZI010151443">
    <property type="protein sequence ID" value="MED6172886.1"/>
    <property type="molecule type" value="Genomic_DNA"/>
</dbReference>
<evidence type="ECO:0000313" key="3">
    <source>
        <dbReference type="Proteomes" id="UP001341840"/>
    </source>
</evidence>
<dbReference type="PANTHER" id="PTHR34835">
    <property type="entry name" value="OS07G0283600 PROTEIN-RELATED"/>
    <property type="match status" value="1"/>
</dbReference>
<feature type="compositionally biased region" description="Acidic residues" evidence="1">
    <location>
        <begin position="313"/>
        <end position="323"/>
    </location>
</feature>
<reference evidence="2 3" key="1">
    <citation type="journal article" date="2023" name="Plants (Basel)">
        <title>Bridging the Gap: Combining Genomics and Transcriptomics Approaches to Understand Stylosanthes scabra, an Orphan Legume from the Brazilian Caatinga.</title>
        <authorList>
            <person name="Ferreira-Neto J.R.C."/>
            <person name="da Silva M.D."/>
            <person name="Binneck E."/>
            <person name="de Melo N.F."/>
            <person name="da Silva R.H."/>
            <person name="de Melo A.L.T.M."/>
            <person name="Pandolfi V."/>
            <person name="Bustamante F.O."/>
            <person name="Brasileiro-Vidal A.C."/>
            <person name="Benko-Iseppon A.M."/>
        </authorList>
    </citation>
    <scope>NUCLEOTIDE SEQUENCE [LARGE SCALE GENOMIC DNA]</scope>
    <source>
        <tissue evidence="2">Leaves</tissue>
    </source>
</reference>
<dbReference type="Proteomes" id="UP001341840">
    <property type="component" value="Unassembled WGS sequence"/>
</dbReference>